<comment type="caution">
    <text evidence="11">The sequence shown here is derived from an EMBL/GenBank/DDBJ whole genome shotgun (WGS) entry which is preliminary data.</text>
</comment>
<feature type="transmembrane region" description="Helical" evidence="10">
    <location>
        <begin position="257"/>
        <end position="283"/>
    </location>
</feature>
<dbReference type="GO" id="GO:0031501">
    <property type="term" value="C:mannosyltransferase complex"/>
    <property type="evidence" value="ECO:0007669"/>
    <property type="project" value="TreeGrafter"/>
</dbReference>
<evidence type="ECO:0000256" key="3">
    <source>
        <dbReference type="ARBA" id="ARBA00022502"/>
    </source>
</evidence>
<comment type="pathway">
    <text evidence="2">Glycolipid biosynthesis; glycosylphosphatidylinositol-anchor biosynthesis.</text>
</comment>
<accession>A0A543HXN6</accession>
<comment type="subcellular location">
    <subcellularLocation>
        <location evidence="1">Endoplasmic reticulum membrane</location>
        <topology evidence="1">Multi-pass membrane protein</topology>
    </subcellularLocation>
</comment>
<gene>
    <name evidence="11" type="ORF">FB466_1279</name>
</gene>
<evidence type="ECO:0000256" key="10">
    <source>
        <dbReference type="SAM" id="Phobius"/>
    </source>
</evidence>
<dbReference type="EMBL" id="VFPN01000002">
    <property type="protein sequence ID" value="TQM63030.1"/>
    <property type="molecule type" value="Genomic_DNA"/>
</dbReference>
<dbReference type="GO" id="GO:0006506">
    <property type="term" value="P:GPI anchor biosynthetic process"/>
    <property type="evidence" value="ECO:0007669"/>
    <property type="project" value="UniProtKB-UniPathway"/>
</dbReference>
<dbReference type="UniPathway" id="UPA00196"/>
<keyword evidence="3" id="KW-0337">GPI-anchor biosynthesis</keyword>
<keyword evidence="4" id="KW-0328">Glycosyltransferase</keyword>
<keyword evidence="9 10" id="KW-0472">Membrane</keyword>
<feature type="transmembrane region" description="Helical" evidence="10">
    <location>
        <begin position="160"/>
        <end position="178"/>
    </location>
</feature>
<organism evidence="11 12">
    <name type="scientific">Klugiella xanthotipulae</name>
    <dbReference type="NCBI Taxonomy" id="244735"/>
    <lineage>
        <taxon>Bacteria</taxon>
        <taxon>Bacillati</taxon>
        <taxon>Actinomycetota</taxon>
        <taxon>Actinomycetes</taxon>
        <taxon>Micrococcales</taxon>
        <taxon>Microbacteriaceae</taxon>
        <taxon>Klugiella</taxon>
    </lineage>
</organism>
<feature type="transmembrane region" description="Helical" evidence="10">
    <location>
        <begin position="184"/>
        <end position="203"/>
    </location>
</feature>
<dbReference type="InterPro" id="IPR007315">
    <property type="entry name" value="PIG-V/Gpi18"/>
</dbReference>
<reference evidence="11 12" key="1">
    <citation type="submission" date="2019-06" db="EMBL/GenBank/DDBJ databases">
        <title>Sequencing the genomes of 1000 actinobacteria strains.</title>
        <authorList>
            <person name="Klenk H.-P."/>
        </authorList>
    </citation>
    <scope>NUCLEOTIDE SEQUENCE [LARGE SCALE GENOMIC DNA]</scope>
    <source>
        <strain evidence="11 12">DSM 18031</strain>
    </source>
</reference>
<dbReference type="Proteomes" id="UP000318331">
    <property type="component" value="Unassembled WGS sequence"/>
</dbReference>
<evidence type="ECO:0000313" key="12">
    <source>
        <dbReference type="Proteomes" id="UP000318331"/>
    </source>
</evidence>
<evidence type="ECO:0000256" key="6">
    <source>
        <dbReference type="ARBA" id="ARBA00022692"/>
    </source>
</evidence>
<evidence type="ECO:0000256" key="8">
    <source>
        <dbReference type="ARBA" id="ARBA00022989"/>
    </source>
</evidence>
<feature type="transmembrane region" description="Helical" evidence="10">
    <location>
        <begin position="37"/>
        <end position="60"/>
    </location>
</feature>
<dbReference type="PANTHER" id="PTHR12468">
    <property type="entry name" value="GPI MANNOSYLTRANSFERASE 2"/>
    <property type="match status" value="1"/>
</dbReference>
<evidence type="ECO:0000256" key="9">
    <source>
        <dbReference type="ARBA" id="ARBA00023136"/>
    </source>
</evidence>
<sequence length="419" mass="47178">MSVSVASATGSSAKLAVMPTVETLRRDVTIRYRLTPWWLRIVIIFIASRIVSTSLLLYFASRQVPVMGWVSGAPSLAEYSTLWDGQWYWRIALYGYPSELPVDGAGLVTENAWAFMPVFPFLVRGLSLITTVPWPILAPTVSVIFGLATALLFYRLLRSYLDCSQALFAVALYCFAPISPLLQVSYAESMGAFLLTLMLWLLVRRRYALMVPTIMLMALTRPMGLACALTLGLWWVFRWLRRAVDPFPVREMLAGAGLAVLSGVMGFLWPGIAWIVTGSLTAYTDTELAWRRPYIGEGHLVPFTAWFQGANWWFGVPLGSILLIVLLALVVAAFWLPQMRRLGLELRLWTVSYGLYLLAVFFPQSSTFRLLMPFFPVLGAIAQPRSRLYRAALILLCLVGQWAWLSIAWWIDDADWTPP</sequence>
<feature type="transmembrane region" description="Helical" evidence="10">
    <location>
        <begin position="356"/>
        <end position="381"/>
    </location>
</feature>
<dbReference type="PANTHER" id="PTHR12468:SF2">
    <property type="entry name" value="GPI MANNOSYLTRANSFERASE 2"/>
    <property type="match status" value="1"/>
</dbReference>
<evidence type="ECO:0000256" key="1">
    <source>
        <dbReference type="ARBA" id="ARBA00004477"/>
    </source>
</evidence>
<keyword evidence="12" id="KW-1185">Reference proteome</keyword>
<name>A0A543HXN6_9MICO</name>
<dbReference type="AlphaFoldDB" id="A0A543HXN6"/>
<feature type="transmembrane region" description="Helical" evidence="10">
    <location>
        <begin position="132"/>
        <end position="153"/>
    </location>
</feature>
<evidence type="ECO:0000256" key="2">
    <source>
        <dbReference type="ARBA" id="ARBA00004687"/>
    </source>
</evidence>
<evidence type="ECO:0000256" key="7">
    <source>
        <dbReference type="ARBA" id="ARBA00022824"/>
    </source>
</evidence>
<dbReference type="GO" id="GO:0016020">
    <property type="term" value="C:membrane"/>
    <property type="evidence" value="ECO:0007669"/>
    <property type="project" value="GOC"/>
</dbReference>
<dbReference type="GO" id="GO:0004376">
    <property type="term" value="F:GPI mannosyltransferase activity"/>
    <property type="evidence" value="ECO:0007669"/>
    <property type="project" value="InterPro"/>
</dbReference>
<keyword evidence="7" id="KW-0256">Endoplasmic reticulum</keyword>
<feature type="transmembrane region" description="Helical" evidence="10">
    <location>
        <begin position="388"/>
        <end position="411"/>
    </location>
</feature>
<evidence type="ECO:0000256" key="5">
    <source>
        <dbReference type="ARBA" id="ARBA00022679"/>
    </source>
</evidence>
<dbReference type="GO" id="GO:0000009">
    <property type="term" value="F:alpha-1,6-mannosyltransferase activity"/>
    <property type="evidence" value="ECO:0007669"/>
    <property type="project" value="InterPro"/>
</dbReference>
<keyword evidence="8 10" id="KW-1133">Transmembrane helix</keyword>
<feature type="transmembrane region" description="Helical" evidence="10">
    <location>
        <begin position="312"/>
        <end position="336"/>
    </location>
</feature>
<evidence type="ECO:0000313" key="11">
    <source>
        <dbReference type="EMBL" id="TQM63030.1"/>
    </source>
</evidence>
<evidence type="ECO:0008006" key="13">
    <source>
        <dbReference type="Google" id="ProtNLM"/>
    </source>
</evidence>
<keyword evidence="5" id="KW-0808">Transferase</keyword>
<evidence type="ECO:0000256" key="4">
    <source>
        <dbReference type="ARBA" id="ARBA00022676"/>
    </source>
</evidence>
<feature type="transmembrane region" description="Helical" evidence="10">
    <location>
        <begin position="215"/>
        <end position="237"/>
    </location>
</feature>
<protein>
    <recommendedName>
        <fullName evidence="13">Mannosyltransferase PIG-V</fullName>
    </recommendedName>
</protein>
<keyword evidence="6 10" id="KW-0812">Transmembrane</keyword>
<proteinExistence type="predicted"/>